<dbReference type="RefSeq" id="WP_156898871.1">
    <property type="nucleotide sequence ID" value="NZ_LT670849.1"/>
</dbReference>
<evidence type="ECO:0008006" key="4">
    <source>
        <dbReference type="Google" id="ProtNLM"/>
    </source>
</evidence>
<feature type="region of interest" description="Disordered" evidence="1">
    <location>
        <begin position="146"/>
        <end position="187"/>
    </location>
</feature>
<dbReference type="Proteomes" id="UP000184096">
    <property type="component" value="Chromosome I"/>
</dbReference>
<feature type="compositionally biased region" description="Polar residues" evidence="1">
    <location>
        <begin position="154"/>
        <end position="164"/>
    </location>
</feature>
<evidence type="ECO:0000313" key="2">
    <source>
        <dbReference type="EMBL" id="SHN87168.1"/>
    </source>
</evidence>
<evidence type="ECO:0000313" key="3">
    <source>
        <dbReference type="Proteomes" id="UP000184096"/>
    </source>
</evidence>
<dbReference type="AlphaFoldDB" id="A0A1M7UW50"/>
<organism evidence="2 3">
    <name type="scientific">Bradyrhizobium erythrophlei</name>
    <dbReference type="NCBI Taxonomy" id="1437360"/>
    <lineage>
        <taxon>Bacteria</taxon>
        <taxon>Pseudomonadati</taxon>
        <taxon>Pseudomonadota</taxon>
        <taxon>Alphaproteobacteria</taxon>
        <taxon>Hyphomicrobiales</taxon>
        <taxon>Nitrobacteraceae</taxon>
        <taxon>Bradyrhizobium</taxon>
    </lineage>
</organism>
<sequence>MIHKPGAQKAQQTSSRNIVTDLRSRDRYMIAFNEAAGAFDLTAFDVSLEFVVRLGNRIALHHRCKPPHRCDPGEDLLAKEMHVSERKVQRGIAALKALGWIAGKRGGSTDKVNITLCIPQAAEPDVEEHPVAENDDLIPAKILSPMDAAPYPTKTPSIPDTQCGGTYEQRNRDRSAASPRATGLADREEQAFRQLVELRPLSSPNQEVTARAAFGALLKITDIDHIIDEACTFEKRPEDCVKFLAYLTDNNPKLTHASS</sequence>
<name>A0A1M7UW50_9BRAD</name>
<protein>
    <recommendedName>
        <fullName evidence="4">Helix-turn-helix domain-containing protein</fullName>
    </recommendedName>
</protein>
<dbReference type="EMBL" id="LT670849">
    <property type="protein sequence ID" value="SHN87168.1"/>
    <property type="molecule type" value="Genomic_DNA"/>
</dbReference>
<accession>A0A1M7UW50</accession>
<reference evidence="3" key="1">
    <citation type="submission" date="2016-11" db="EMBL/GenBank/DDBJ databases">
        <authorList>
            <person name="Varghese N."/>
            <person name="Submissions S."/>
        </authorList>
    </citation>
    <scope>NUCLEOTIDE SEQUENCE [LARGE SCALE GENOMIC DNA]</scope>
    <source>
        <strain evidence="3">GAS401</strain>
    </source>
</reference>
<dbReference type="OrthoDB" id="8242438at2"/>
<keyword evidence="3" id="KW-1185">Reference proteome</keyword>
<gene>
    <name evidence="2" type="ORF">SAMN05444170_7040</name>
</gene>
<proteinExistence type="predicted"/>
<evidence type="ECO:0000256" key="1">
    <source>
        <dbReference type="SAM" id="MobiDB-lite"/>
    </source>
</evidence>